<dbReference type="RefSeq" id="WP_052739470.1">
    <property type="nucleotide sequence ID" value="NZ_CP020335.1"/>
</dbReference>
<dbReference type="EMBL" id="CP020335">
    <property type="protein sequence ID" value="QXF33286.1"/>
    <property type="molecule type" value="Genomic_DNA"/>
</dbReference>
<name>A0ABX8LS95_9GAMM</name>
<gene>
    <name evidence="1" type="ORF">B0X70_09150</name>
</gene>
<keyword evidence="2" id="KW-1185">Reference proteome</keyword>
<organism evidence="1 2">
    <name type="scientific">Photorhabdus akhurstii</name>
    <dbReference type="NCBI Taxonomy" id="171438"/>
    <lineage>
        <taxon>Bacteria</taxon>
        <taxon>Pseudomonadati</taxon>
        <taxon>Pseudomonadota</taxon>
        <taxon>Gammaproteobacteria</taxon>
        <taxon>Enterobacterales</taxon>
        <taxon>Morganellaceae</taxon>
        <taxon>Photorhabdus</taxon>
    </lineage>
</organism>
<evidence type="ECO:0000313" key="1">
    <source>
        <dbReference type="EMBL" id="QXF33286.1"/>
    </source>
</evidence>
<proteinExistence type="predicted"/>
<evidence type="ECO:0000313" key="2">
    <source>
        <dbReference type="Proteomes" id="UP000693715"/>
    </source>
</evidence>
<dbReference type="Proteomes" id="UP000693715">
    <property type="component" value="Chromosome"/>
</dbReference>
<reference evidence="1 2" key="1">
    <citation type="submission" date="2017-03" db="EMBL/GenBank/DDBJ databases">
        <title>Genome comparison of Photorhabdus luminescens strain 0813-124 phase variants.</title>
        <authorList>
            <person name="Chien C.-C."/>
            <person name="Chen W.-J."/>
            <person name="Shih M.-C."/>
            <person name="Hsieh F.-C."/>
        </authorList>
    </citation>
    <scope>NUCLEOTIDE SEQUENCE [LARGE SCALE GENOMIC DNA]</scope>
    <source>
        <strain evidence="1 2">0813-124 phase II</strain>
    </source>
</reference>
<accession>A0ABX8LS95</accession>
<protein>
    <submittedName>
        <fullName evidence="1">Uncharacterized protein</fullName>
    </submittedName>
</protein>
<sequence>MTEEHNQIADTDDELIRTTFHIDDGRDYTQQIIHRMKRNFYIHEGKCPPLTPAPQVVNGEPGTDIVQLHSGEFVGTGVMVNYCPFCGQDIDTVSHQRKSDHEQ</sequence>